<dbReference type="Proteomes" id="UP001223336">
    <property type="component" value="Unassembled WGS sequence"/>
</dbReference>
<dbReference type="InterPro" id="IPR029060">
    <property type="entry name" value="PIN-like_dom_sf"/>
</dbReference>
<dbReference type="SUPFAM" id="SSF88723">
    <property type="entry name" value="PIN domain-like"/>
    <property type="match status" value="1"/>
</dbReference>
<dbReference type="CDD" id="cd18683">
    <property type="entry name" value="PIN_VapC-like"/>
    <property type="match status" value="1"/>
</dbReference>
<evidence type="ECO:0000313" key="3">
    <source>
        <dbReference type="EMBL" id="WML86738.1"/>
    </source>
</evidence>
<proteinExistence type="predicted"/>
<sequence>MIGLDTNILARYYIEDEDDKEATHQRLAAQRLIESGKPLMVAKTVMLEFEWVMRGYYHFEAAEIATVFKHMLTLPQITLEERNVVEQAIASFEQGLDFADALHHASYRDCEAMASFDDRKFARRAKRLGLVPRVIIPQ</sequence>
<evidence type="ECO:0000259" key="1">
    <source>
        <dbReference type="Pfam" id="PF01850"/>
    </source>
</evidence>
<dbReference type="Gene3D" id="3.40.50.1010">
    <property type="entry name" value="5'-nuclease"/>
    <property type="match status" value="1"/>
</dbReference>
<accession>A0AA51QWZ3</accession>
<dbReference type="EMBL" id="JAVFKN010000045">
    <property type="protein sequence ID" value="MDQ5770918.1"/>
    <property type="molecule type" value="Genomic_DNA"/>
</dbReference>
<protein>
    <submittedName>
        <fullName evidence="3">Type II toxin-antitoxin system VapC family toxin</fullName>
    </submittedName>
</protein>
<dbReference type="AlphaFoldDB" id="A0AA51QWZ3"/>
<name>A0AA51QWZ3_9GAMM</name>
<evidence type="ECO:0000313" key="2">
    <source>
        <dbReference type="EMBL" id="MDQ5770918.1"/>
    </source>
</evidence>
<evidence type="ECO:0000313" key="4">
    <source>
        <dbReference type="Proteomes" id="UP001223336"/>
    </source>
</evidence>
<dbReference type="EMBL" id="CP133217">
    <property type="protein sequence ID" value="WML86738.1"/>
    <property type="molecule type" value="Genomic_DNA"/>
</dbReference>
<reference evidence="3 4" key="1">
    <citation type="submission" date="2023-08" db="EMBL/GenBank/DDBJ databases">
        <title>New molecular markers tilS and rpoB for phylogenetic and monitoring studies of the genus Thiothrix biodiversity.</title>
        <authorList>
            <person name="Ravin N.V."/>
            <person name="Smolyakov D."/>
            <person name="Markov N.D."/>
            <person name="Beletsky A.V."/>
            <person name="Mardanov A.V."/>
            <person name="Rudenko T.S."/>
            <person name="Grabovich M.Y."/>
        </authorList>
    </citation>
    <scope>NUCLEOTIDE SEQUENCE</scope>
    <source>
        <strain evidence="3">DNT52</strain>
        <strain evidence="2 4">H33</strain>
    </source>
</reference>
<dbReference type="InterPro" id="IPR002716">
    <property type="entry name" value="PIN_dom"/>
</dbReference>
<dbReference type="Pfam" id="PF01850">
    <property type="entry name" value="PIN"/>
    <property type="match status" value="1"/>
</dbReference>
<keyword evidence="4" id="KW-1185">Reference proteome</keyword>
<dbReference type="RefSeq" id="WP_308136574.1">
    <property type="nucleotide sequence ID" value="NZ_CP133197.1"/>
</dbReference>
<dbReference type="Proteomes" id="UP001229862">
    <property type="component" value="Chromosome"/>
</dbReference>
<organism evidence="3">
    <name type="scientific">Thiothrix subterranea</name>
    <dbReference type="NCBI Taxonomy" id="2735563"/>
    <lineage>
        <taxon>Bacteria</taxon>
        <taxon>Pseudomonadati</taxon>
        <taxon>Pseudomonadota</taxon>
        <taxon>Gammaproteobacteria</taxon>
        <taxon>Thiotrichales</taxon>
        <taxon>Thiotrichaceae</taxon>
        <taxon>Thiothrix</taxon>
    </lineage>
</organism>
<gene>
    <name evidence="2" type="ORF">RCC75_20480</name>
    <name evidence="3" type="ORF">RCG00_20955</name>
</gene>
<feature type="domain" description="PIN" evidence="1">
    <location>
        <begin position="4"/>
        <end position="126"/>
    </location>
</feature>